<evidence type="ECO:0000313" key="3">
    <source>
        <dbReference type="Proteomes" id="UP001374803"/>
    </source>
</evidence>
<dbReference type="RefSeq" id="WP_394830112.1">
    <property type="nucleotide sequence ID" value="NZ_CP089929.1"/>
</dbReference>
<evidence type="ECO:0000259" key="1">
    <source>
        <dbReference type="Pfam" id="PF01636"/>
    </source>
</evidence>
<name>A0ABZ2KU54_9BACT</name>
<reference evidence="2" key="1">
    <citation type="submission" date="2021-12" db="EMBL/GenBank/DDBJ databases">
        <title>Discovery of the Pendulisporaceae a myxobacterial family with distinct sporulation behavior and unique specialized metabolism.</title>
        <authorList>
            <person name="Garcia R."/>
            <person name="Popoff A."/>
            <person name="Bader C.D."/>
            <person name="Loehr J."/>
            <person name="Walesch S."/>
            <person name="Walt C."/>
            <person name="Boldt J."/>
            <person name="Bunk B."/>
            <person name="Haeckl F.J.F.P.J."/>
            <person name="Gunesch A.P."/>
            <person name="Birkelbach J."/>
            <person name="Nuebel U."/>
            <person name="Pietschmann T."/>
            <person name="Bach T."/>
            <person name="Mueller R."/>
        </authorList>
    </citation>
    <scope>NUCLEOTIDE SEQUENCE</scope>
    <source>
        <strain evidence="2">MSr11367</strain>
    </source>
</reference>
<dbReference type="EMBL" id="CP089983">
    <property type="protein sequence ID" value="WXB00510.1"/>
    <property type="molecule type" value="Genomic_DNA"/>
</dbReference>
<dbReference type="SUPFAM" id="SSF56112">
    <property type="entry name" value="Protein kinase-like (PK-like)"/>
    <property type="match status" value="1"/>
</dbReference>
<proteinExistence type="predicted"/>
<dbReference type="InterPro" id="IPR011009">
    <property type="entry name" value="Kinase-like_dom_sf"/>
</dbReference>
<dbReference type="Gene3D" id="3.90.1200.10">
    <property type="match status" value="1"/>
</dbReference>
<sequence>MAAMPNRSREEISTAVSTWGRPREIAWRAWRWAATFDQGLIAFAADDDDGWDRLRREGALLACLRDRVAFGIPGVIVEDEARRLQLRRMVPGITGQAVEQLVFGHATIESAGARYRPGLPLTREGARLARDLGRALGELQHAVSVDDAHALGFGRREYGPIVTEIDAYLTRRHDLRDLHEVLLSLRSWFAMLPEHLAFCLCDLQLHNMSVRPQDGGLGGLFDFDDAAVADGLEDFKYLPSFGIAFTQTALEAFVAAGGRAASIADIGRFHVLSALEHFLFVPEESERWPRIVEWVRSAVAHFARDW</sequence>
<organism evidence="2 3">
    <name type="scientific">Pendulispora rubella</name>
    <dbReference type="NCBI Taxonomy" id="2741070"/>
    <lineage>
        <taxon>Bacteria</taxon>
        <taxon>Pseudomonadati</taxon>
        <taxon>Myxococcota</taxon>
        <taxon>Myxococcia</taxon>
        <taxon>Myxococcales</taxon>
        <taxon>Sorangiineae</taxon>
        <taxon>Pendulisporaceae</taxon>
        <taxon>Pendulispora</taxon>
    </lineage>
</organism>
<feature type="domain" description="Aminoglycoside phosphotransferase" evidence="1">
    <location>
        <begin position="114"/>
        <end position="258"/>
    </location>
</feature>
<accession>A0ABZ2KU54</accession>
<dbReference type="InterPro" id="IPR002575">
    <property type="entry name" value="Aminoglycoside_PTrfase"/>
</dbReference>
<protein>
    <submittedName>
        <fullName evidence="2">Phosphotransferase</fullName>
    </submittedName>
</protein>
<gene>
    <name evidence="2" type="ORF">LVJ94_26755</name>
</gene>
<dbReference type="Pfam" id="PF01636">
    <property type="entry name" value="APH"/>
    <property type="match status" value="1"/>
</dbReference>
<keyword evidence="3" id="KW-1185">Reference proteome</keyword>
<dbReference type="Proteomes" id="UP001374803">
    <property type="component" value="Chromosome"/>
</dbReference>
<evidence type="ECO:0000313" key="2">
    <source>
        <dbReference type="EMBL" id="WXB00510.1"/>
    </source>
</evidence>